<proteinExistence type="predicted"/>
<protein>
    <submittedName>
        <fullName evidence="1">Uncharacterized protein</fullName>
    </submittedName>
</protein>
<organism evidence="1">
    <name type="scientific">Anguilla anguilla</name>
    <name type="common">European freshwater eel</name>
    <name type="synonym">Muraena anguilla</name>
    <dbReference type="NCBI Taxonomy" id="7936"/>
    <lineage>
        <taxon>Eukaryota</taxon>
        <taxon>Metazoa</taxon>
        <taxon>Chordata</taxon>
        <taxon>Craniata</taxon>
        <taxon>Vertebrata</taxon>
        <taxon>Euteleostomi</taxon>
        <taxon>Actinopterygii</taxon>
        <taxon>Neopterygii</taxon>
        <taxon>Teleostei</taxon>
        <taxon>Anguilliformes</taxon>
        <taxon>Anguillidae</taxon>
        <taxon>Anguilla</taxon>
    </lineage>
</organism>
<reference evidence="1" key="1">
    <citation type="submission" date="2014-11" db="EMBL/GenBank/DDBJ databases">
        <authorList>
            <person name="Amaro Gonzalez C."/>
        </authorList>
    </citation>
    <scope>NUCLEOTIDE SEQUENCE</scope>
</reference>
<reference evidence="1" key="2">
    <citation type="journal article" date="2015" name="Fish Shellfish Immunol.">
        <title>Early steps in the European eel (Anguilla anguilla)-Vibrio vulnificus interaction in the gills: Role of the RtxA13 toxin.</title>
        <authorList>
            <person name="Callol A."/>
            <person name="Pajuelo D."/>
            <person name="Ebbesson L."/>
            <person name="Teles M."/>
            <person name="MacKenzie S."/>
            <person name="Amaro C."/>
        </authorList>
    </citation>
    <scope>NUCLEOTIDE SEQUENCE</scope>
</reference>
<accession>A0A0E9QX31</accession>
<dbReference type="AlphaFoldDB" id="A0A0E9QX31"/>
<sequence length="36" mass="3990">MGITQQYVIQKCHPSHSSGAWLRLNYDIVPCGGLSE</sequence>
<evidence type="ECO:0000313" key="1">
    <source>
        <dbReference type="EMBL" id="JAH21506.1"/>
    </source>
</evidence>
<name>A0A0E9QX31_ANGAN</name>
<dbReference type="EMBL" id="GBXM01087071">
    <property type="protein sequence ID" value="JAH21506.1"/>
    <property type="molecule type" value="Transcribed_RNA"/>
</dbReference>